<name>A0A5S3QML2_9BACI</name>
<proteinExistence type="inferred from homology"/>
<comment type="caution">
    <text evidence="3">The sequence shown here is derived from an EMBL/GenBank/DDBJ whole genome shotgun (WGS) entry which is preliminary data.</text>
</comment>
<feature type="chain" id="PRO_5039116593" evidence="2">
    <location>
        <begin position="24"/>
        <end position="331"/>
    </location>
</feature>
<dbReference type="PANTHER" id="PTHR42928">
    <property type="entry name" value="TRICARBOXYLATE-BINDING PROTEIN"/>
    <property type="match status" value="1"/>
</dbReference>
<dbReference type="AlphaFoldDB" id="A0A5S3QML2"/>
<dbReference type="PIRSF" id="PIRSF017082">
    <property type="entry name" value="YflP"/>
    <property type="match status" value="1"/>
</dbReference>
<evidence type="ECO:0000256" key="2">
    <source>
        <dbReference type="SAM" id="SignalP"/>
    </source>
</evidence>
<dbReference type="SUPFAM" id="SSF53850">
    <property type="entry name" value="Periplasmic binding protein-like II"/>
    <property type="match status" value="1"/>
</dbReference>
<accession>A0A5S3QML2</accession>
<dbReference type="Gene3D" id="3.40.190.150">
    <property type="entry name" value="Bordetella uptake gene, domain 1"/>
    <property type="match status" value="1"/>
</dbReference>
<evidence type="ECO:0000256" key="1">
    <source>
        <dbReference type="ARBA" id="ARBA00006987"/>
    </source>
</evidence>
<reference evidence="3 4" key="1">
    <citation type="submission" date="2019-05" db="EMBL/GenBank/DDBJ databases">
        <title>Genomic analysis of Lentibacillus sp. NKC220-2.</title>
        <authorList>
            <person name="Oh Y.J."/>
        </authorList>
    </citation>
    <scope>NUCLEOTIDE SEQUENCE [LARGE SCALE GENOMIC DNA]</scope>
    <source>
        <strain evidence="3 4">NKC220-2</strain>
    </source>
</reference>
<dbReference type="PANTHER" id="PTHR42928:SF5">
    <property type="entry name" value="BLR1237 PROTEIN"/>
    <property type="match status" value="1"/>
</dbReference>
<organism evidence="3 4">
    <name type="scientific">Lentibacillus cibarius</name>
    <dbReference type="NCBI Taxonomy" id="2583219"/>
    <lineage>
        <taxon>Bacteria</taxon>
        <taxon>Bacillati</taxon>
        <taxon>Bacillota</taxon>
        <taxon>Bacilli</taxon>
        <taxon>Bacillales</taxon>
        <taxon>Bacillaceae</taxon>
        <taxon>Lentibacillus</taxon>
    </lineage>
</organism>
<dbReference type="Gene3D" id="3.40.190.10">
    <property type="entry name" value="Periplasmic binding protein-like II"/>
    <property type="match status" value="1"/>
</dbReference>
<dbReference type="Proteomes" id="UP000306980">
    <property type="component" value="Unassembled WGS sequence"/>
</dbReference>
<keyword evidence="2" id="KW-0732">Signal</keyword>
<protein>
    <submittedName>
        <fullName evidence="3">Tripartite tricarboxylate transporter substrate binding protein</fullName>
    </submittedName>
</protein>
<dbReference type="InterPro" id="IPR042100">
    <property type="entry name" value="Bug_dom1"/>
</dbReference>
<evidence type="ECO:0000313" key="3">
    <source>
        <dbReference type="EMBL" id="TMN21716.1"/>
    </source>
</evidence>
<sequence>MNKKMWLSIFVVLIALLAGCSNFTGGNESASSSEEGDEFPNQSIDVVIPYAPGGSADLQARIVSDYMKKEFDQTVNVVSKGGGAGSTGMNYIKNSKANGYTIILTAVGPSTLTPNSNDVGYNVTKDFEQISQISEAPYGLAVNSDLDVNSLEELFKKSESEEVTYGTTGAGLHQHVVTSELVSNLEGVNMEHVPFEGGAEAVSALLGNHVTASVNTISELLQHEESGDLKILAVTTKERLDELPNVPTFKELGYDLIGNGAWFGFMAPKGTPDKVVNKLDKTIKNALQDDEVKKQFENAGLPINYLNNEEFTDKVKKENKKNAEVIKSLEE</sequence>
<evidence type="ECO:0000313" key="4">
    <source>
        <dbReference type="Proteomes" id="UP000306980"/>
    </source>
</evidence>
<comment type="similarity">
    <text evidence="1">Belongs to the UPF0065 (bug) family.</text>
</comment>
<dbReference type="EMBL" id="VCIA01000001">
    <property type="protein sequence ID" value="TMN21716.1"/>
    <property type="molecule type" value="Genomic_DNA"/>
</dbReference>
<dbReference type="PROSITE" id="PS51257">
    <property type="entry name" value="PROKAR_LIPOPROTEIN"/>
    <property type="match status" value="1"/>
</dbReference>
<dbReference type="InterPro" id="IPR005064">
    <property type="entry name" value="BUG"/>
</dbReference>
<gene>
    <name evidence="3" type="ORF">FFL34_06000</name>
</gene>
<feature type="signal peptide" evidence="2">
    <location>
        <begin position="1"/>
        <end position="23"/>
    </location>
</feature>
<dbReference type="OrthoDB" id="8881899at2"/>
<dbReference type="CDD" id="cd07012">
    <property type="entry name" value="PBP2_Bug_TTT"/>
    <property type="match status" value="1"/>
</dbReference>
<dbReference type="Pfam" id="PF03401">
    <property type="entry name" value="TctC"/>
    <property type="match status" value="1"/>
</dbReference>
<dbReference type="RefSeq" id="WP_138602393.1">
    <property type="nucleotide sequence ID" value="NZ_VCIA01000001.1"/>
</dbReference>